<organism evidence="2 3">
    <name type="scientific">Bacillus benzoevorans</name>
    <dbReference type="NCBI Taxonomy" id="1456"/>
    <lineage>
        <taxon>Bacteria</taxon>
        <taxon>Bacillati</taxon>
        <taxon>Bacillota</taxon>
        <taxon>Bacilli</taxon>
        <taxon>Bacillales</taxon>
        <taxon>Bacillaceae</taxon>
        <taxon>Bacillus</taxon>
    </lineage>
</organism>
<dbReference type="AlphaFoldDB" id="A0A7X0HT82"/>
<gene>
    <name evidence="2" type="ORF">HNR53_001943</name>
</gene>
<evidence type="ECO:0000313" key="3">
    <source>
        <dbReference type="Proteomes" id="UP000531594"/>
    </source>
</evidence>
<feature type="transmembrane region" description="Helical" evidence="1">
    <location>
        <begin position="199"/>
        <end position="221"/>
    </location>
</feature>
<feature type="transmembrane region" description="Helical" evidence="1">
    <location>
        <begin position="33"/>
        <end position="49"/>
    </location>
</feature>
<proteinExistence type="predicted"/>
<evidence type="ECO:0000256" key="1">
    <source>
        <dbReference type="SAM" id="Phobius"/>
    </source>
</evidence>
<comment type="caution">
    <text evidence="2">The sequence shown here is derived from an EMBL/GenBank/DDBJ whole genome shotgun (WGS) entry which is preliminary data.</text>
</comment>
<feature type="transmembrane region" description="Helical" evidence="1">
    <location>
        <begin position="353"/>
        <end position="375"/>
    </location>
</feature>
<keyword evidence="3" id="KW-1185">Reference proteome</keyword>
<feature type="transmembrane region" description="Helical" evidence="1">
    <location>
        <begin position="85"/>
        <end position="104"/>
    </location>
</feature>
<keyword evidence="1" id="KW-0812">Transmembrane</keyword>
<name>A0A7X0HT82_9BACI</name>
<keyword evidence="1" id="KW-0472">Membrane</keyword>
<feature type="transmembrane region" description="Helical" evidence="1">
    <location>
        <begin position="61"/>
        <end position="79"/>
    </location>
</feature>
<keyword evidence="1" id="KW-1133">Transmembrane helix</keyword>
<dbReference type="EMBL" id="JACHGK010000005">
    <property type="protein sequence ID" value="MBB6445325.1"/>
    <property type="molecule type" value="Genomic_DNA"/>
</dbReference>
<sequence length="485" mass="56447">MEMKLEKTDWIFLLLCLVTGITAEEAFFREQIGISFFVFIVVFYVVFFWRFRTFSFSHQRFGWLVLISIWLLAAGYYLYDTVLFYFLNILIIPALVIFHLALITAPKGYHWNRLSFFYYTILRIGRSFFYSAGFAKTIIRHLVRNGNGKRNDVWKKVFIGIAISLPFLLVILKLLISADTQFERLLRGIPNQISVQPEYIFRAAIVLICTFLFFGYMQTLLQKINPLKPDGEAVPSFTLDGIIALTFLLLLDLVYLLFVAVQFKYFFSGTLSDGYTFAEYARRGFFELLFVTLINLSVTTAAIQWTKNIHDFLQKAVNLALTVLVLSSGVLLVSAFMRLAMYEEAYGFTFTRVLAHSFMIFLMVILAYTLVKIWLTKLSLFHFYFIAALIYYTGINVVNIDRFVVKQNITLYEQTEKIDIHYLNNLSASGVLGLIELYEKHSDIPGLKDMLKERKKESVQLKRDAWQSRNFTRSKAVEQLKELEF</sequence>
<accession>A0A7X0HT82</accession>
<reference evidence="2 3" key="1">
    <citation type="submission" date="2020-08" db="EMBL/GenBank/DDBJ databases">
        <title>Genomic Encyclopedia of Type Strains, Phase IV (KMG-IV): sequencing the most valuable type-strain genomes for metagenomic binning, comparative biology and taxonomic classification.</title>
        <authorList>
            <person name="Goeker M."/>
        </authorList>
    </citation>
    <scope>NUCLEOTIDE SEQUENCE [LARGE SCALE GENOMIC DNA]</scope>
    <source>
        <strain evidence="2 3">DSM 5391</strain>
    </source>
</reference>
<feature type="transmembrane region" description="Helical" evidence="1">
    <location>
        <begin position="241"/>
        <end position="263"/>
    </location>
</feature>
<protein>
    <recommendedName>
        <fullName evidence="4">DUF4173 domain-containing protein</fullName>
    </recommendedName>
</protein>
<evidence type="ECO:0000313" key="2">
    <source>
        <dbReference type="EMBL" id="MBB6445325.1"/>
    </source>
</evidence>
<dbReference type="InterPro" id="IPR025291">
    <property type="entry name" value="DUF4153"/>
</dbReference>
<dbReference type="RefSeq" id="WP_184525243.1">
    <property type="nucleotide sequence ID" value="NZ_JACHGK010000005.1"/>
</dbReference>
<evidence type="ECO:0008006" key="4">
    <source>
        <dbReference type="Google" id="ProtNLM"/>
    </source>
</evidence>
<dbReference type="Proteomes" id="UP000531594">
    <property type="component" value="Unassembled WGS sequence"/>
</dbReference>
<feature type="transmembrane region" description="Helical" evidence="1">
    <location>
        <begin position="158"/>
        <end position="178"/>
    </location>
</feature>
<feature type="transmembrane region" description="Helical" evidence="1">
    <location>
        <begin position="381"/>
        <end position="400"/>
    </location>
</feature>
<feature type="transmembrane region" description="Helical" evidence="1">
    <location>
        <begin position="317"/>
        <end position="341"/>
    </location>
</feature>
<feature type="transmembrane region" description="Helical" evidence="1">
    <location>
        <begin position="284"/>
        <end position="305"/>
    </location>
</feature>
<dbReference type="Pfam" id="PF13687">
    <property type="entry name" value="DUF4153"/>
    <property type="match status" value="1"/>
</dbReference>